<evidence type="ECO:0000259" key="8">
    <source>
        <dbReference type="PROSITE" id="PS50968"/>
    </source>
</evidence>
<dbReference type="InterPro" id="IPR016185">
    <property type="entry name" value="PreATP-grasp_dom_sf"/>
</dbReference>
<dbReference type="Gene3D" id="2.40.50.100">
    <property type="match status" value="1"/>
</dbReference>
<dbReference type="EMBL" id="JAFIMR010000027">
    <property type="protein sequence ID" value="KAI1862496.1"/>
    <property type="molecule type" value="Genomic_DNA"/>
</dbReference>
<feature type="domain" description="ATP-grasp" evidence="9">
    <location>
        <begin position="127"/>
        <end position="322"/>
    </location>
</feature>
<keyword evidence="5" id="KW-0092">Biotin</keyword>
<keyword evidence="12" id="KW-1185">Reference proteome</keyword>
<dbReference type="SUPFAM" id="SSF56059">
    <property type="entry name" value="Glutathione synthetase ATP-binding domain-like"/>
    <property type="match status" value="1"/>
</dbReference>
<keyword evidence="4 6" id="KW-0067">ATP-binding</keyword>
<comment type="cofactor">
    <cofactor evidence="1">
        <name>biotin</name>
        <dbReference type="ChEBI" id="CHEBI:57586"/>
    </cofactor>
</comment>
<dbReference type="InterPro" id="IPR011761">
    <property type="entry name" value="ATP-grasp"/>
</dbReference>
<dbReference type="GO" id="GO:0005524">
    <property type="term" value="F:ATP binding"/>
    <property type="evidence" value="ECO:0007669"/>
    <property type="project" value="UniProtKB-UniRule"/>
</dbReference>
<evidence type="ECO:0000256" key="4">
    <source>
        <dbReference type="ARBA" id="ARBA00022840"/>
    </source>
</evidence>
<protein>
    <recommendedName>
        <fullName evidence="13">Pyruvate carboxylase</fullName>
    </recommendedName>
</protein>
<dbReference type="CDD" id="cd06850">
    <property type="entry name" value="biotinyl_domain"/>
    <property type="match status" value="1"/>
</dbReference>
<dbReference type="InterPro" id="IPR005482">
    <property type="entry name" value="Biotin_COase_C"/>
</dbReference>
<dbReference type="InterPro" id="IPR011053">
    <property type="entry name" value="Single_hybrid_motif"/>
</dbReference>
<dbReference type="GO" id="GO:0046872">
    <property type="term" value="F:metal ion binding"/>
    <property type="evidence" value="ECO:0007669"/>
    <property type="project" value="InterPro"/>
</dbReference>
<evidence type="ECO:0000259" key="10">
    <source>
        <dbReference type="PROSITE" id="PS50979"/>
    </source>
</evidence>
<evidence type="ECO:0000313" key="12">
    <source>
        <dbReference type="Proteomes" id="UP000829685"/>
    </source>
</evidence>
<keyword evidence="2" id="KW-0436">Ligase</keyword>
<dbReference type="InterPro" id="IPR011764">
    <property type="entry name" value="Biotin_carboxylation_dom"/>
</dbReference>
<dbReference type="PROSITE" id="PS50968">
    <property type="entry name" value="BIOTINYL_LIPOYL"/>
    <property type="match status" value="1"/>
</dbReference>
<sequence>MSSIQGRPTPRPINRLLVTNRGEIAVRIVSAARELDIETFTLYSSSDDGHTLNSNHRIQLSSPSSYLDISELVRIAKEQQVDAVHPGYGFLSESAEFARRMWEEAGVQVVGPGWDILEKTGDKLAAKRLATGNGVPVLEATYGSVDADGARSFMEKLGGKPVMLKAVDGGGGRGIRIVHNLQDLPRLARLAMAESPSKQVFVERAAVDGFRHVEVQILGDGTGAVRHLWERECSVQRRYQKIVEIAPSTITDRALVARIIDAALRMAQSVRYFSLGTFEFLANPMTGEYFFLEINPRLQVEHTITEAISNTDIVQTQLRIAQGTLLADPKLGLYEKTSSADTPVPNIHAIQLRLTAENVDSSWSLSVGKISGFHFPSGNGIRVDTSLVGGHPTIITSDFDSLIAKVIIYSPSWDGAVKKARRALADTRISGVKTNLDVLRAITASSAFARGECDTGWLESEMSALVKMGKEITRSLESASFLNTVVSSEEGGQATQGLSSSAVLFRKGDGWKIDLTPISSDQAGSEPITNHLKLDRVLRNEFPSLLSAEISYSSPAAPSPLSYKLDLTATQASSSSITSGSRHRKGNPSDPRHVVIPFPGRLVEILVDEGDEVRKGDVIAVVQQMKMELDIRSPSNGKIIWVTEAEDGEDVAEGMLVVELDVESPKNGEKAVERSRL</sequence>
<dbReference type="Proteomes" id="UP000829685">
    <property type="component" value="Unassembled WGS sequence"/>
</dbReference>
<dbReference type="Pfam" id="PF02786">
    <property type="entry name" value="CPSase_L_D2"/>
    <property type="match status" value="1"/>
</dbReference>
<dbReference type="PROSITE" id="PS50975">
    <property type="entry name" value="ATP_GRASP"/>
    <property type="match status" value="1"/>
</dbReference>
<organism evidence="11 12">
    <name type="scientific">Neoarthrinium moseri</name>
    <dbReference type="NCBI Taxonomy" id="1658444"/>
    <lineage>
        <taxon>Eukaryota</taxon>
        <taxon>Fungi</taxon>
        <taxon>Dikarya</taxon>
        <taxon>Ascomycota</taxon>
        <taxon>Pezizomycotina</taxon>
        <taxon>Sordariomycetes</taxon>
        <taxon>Xylariomycetidae</taxon>
        <taxon>Amphisphaeriales</taxon>
        <taxon>Apiosporaceae</taxon>
        <taxon>Neoarthrinium</taxon>
    </lineage>
</organism>
<dbReference type="PROSITE" id="PS50979">
    <property type="entry name" value="BC"/>
    <property type="match status" value="1"/>
</dbReference>
<dbReference type="PANTHER" id="PTHR45007">
    <property type="entry name" value="CARBOXYLASE, PUTATIVE (AFU_ORTHOLOGUE AFUA_5G07570)-RELATED"/>
    <property type="match status" value="1"/>
</dbReference>
<comment type="caution">
    <text evidence="11">The sequence shown here is derived from an EMBL/GenBank/DDBJ whole genome shotgun (WGS) entry which is preliminary data.</text>
</comment>
<name>A0A9P9WGW2_9PEZI</name>
<dbReference type="InterPro" id="IPR011054">
    <property type="entry name" value="Rudment_hybrid_motif"/>
</dbReference>
<keyword evidence="3 6" id="KW-0547">Nucleotide-binding</keyword>
<evidence type="ECO:0000256" key="1">
    <source>
        <dbReference type="ARBA" id="ARBA00001953"/>
    </source>
</evidence>
<evidence type="ECO:0000256" key="6">
    <source>
        <dbReference type="PROSITE-ProRule" id="PRU00409"/>
    </source>
</evidence>
<evidence type="ECO:0000256" key="3">
    <source>
        <dbReference type="ARBA" id="ARBA00022741"/>
    </source>
</evidence>
<dbReference type="PROSITE" id="PS00867">
    <property type="entry name" value="CPSASE_2"/>
    <property type="match status" value="1"/>
</dbReference>
<dbReference type="SUPFAM" id="SSF51230">
    <property type="entry name" value="Single hybrid motif"/>
    <property type="match status" value="1"/>
</dbReference>
<evidence type="ECO:0000313" key="11">
    <source>
        <dbReference type="EMBL" id="KAI1862496.1"/>
    </source>
</evidence>
<evidence type="ECO:0000256" key="2">
    <source>
        <dbReference type="ARBA" id="ARBA00022598"/>
    </source>
</evidence>
<dbReference type="InterPro" id="IPR005481">
    <property type="entry name" value="BC-like_N"/>
</dbReference>
<evidence type="ECO:0008006" key="13">
    <source>
        <dbReference type="Google" id="ProtNLM"/>
    </source>
</evidence>
<dbReference type="GO" id="GO:0016874">
    <property type="term" value="F:ligase activity"/>
    <property type="evidence" value="ECO:0007669"/>
    <property type="project" value="UniProtKB-KW"/>
</dbReference>
<dbReference type="InterPro" id="IPR000089">
    <property type="entry name" value="Biotin_lipoyl"/>
</dbReference>
<dbReference type="SMART" id="SM00878">
    <property type="entry name" value="Biotin_carb_C"/>
    <property type="match status" value="1"/>
</dbReference>
<dbReference type="SUPFAM" id="SSF51246">
    <property type="entry name" value="Rudiment single hybrid motif"/>
    <property type="match status" value="1"/>
</dbReference>
<dbReference type="InterPro" id="IPR005479">
    <property type="entry name" value="CPAse_ATP-bd"/>
</dbReference>
<evidence type="ECO:0000256" key="7">
    <source>
        <dbReference type="SAM" id="MobiDB-lite"/>
    </source>
</evidence>
<reference evidence="11" key="1">
    <citation type="submission" date="2021-03" db="EMBL/GenBank/DDBJ databases">
        <title>Revisited historic fungal species revealed as producer of novel bioactive compounds through whole genome sequencing and comparative genomics.</title>
        <authorList>
            <person name="Vignolle G.A."/>
            <person name="Hochenegger N."/>
            <person name="Mach R.L."/>
            <person name="Mach-Aigner A.R."/>
            <person name="Javad Rahimi M."/>
            <person name="Salim K.A."/>
            <person name="Chan C.M."/>
            <person name="Lim L.B.L."/>
            <person name="Cai F."/>
            <person name="Druzhinina I.S."/>
            <person name="U'Ren J.M."/>
            <person name="Derntl C."/>
        </authorList>
    </citation>
    <scope>NUCLEOTIDE SEQUENCE</scope>
    <source>
        <strain evidence="11">TUCIM 5799</strain>
    </source>
</reference>
<evidence type="ECO:0000256" key="5">
    <source>
        <dbReference type="ARBA" id="ARBA00023267"/>
    </source>
</evidence>
<evidence type="ECO:0000259" key="9">
    <source>
        <dbReference type="PROSITE" id="PS50975"/>
    </source>
</evidence>
<proteinExistence type="predicted"/>
<dbReference type="Pfam" id="PF00364">
    <property type="entry name" value="Biotin_lipoyl"/>
    <property type="match status" value="1"/>
</dbReference>
<dbReference type="AlphaFoldDB" id="A0A9P9WGW2"/>
<feature type="domain" description="Biotin carboxylation" evidence="10">
    <location>
        <begin position="12"/>
        <end position="463"/>
    </location>
</feature>
<dbReference type="SUPFAM" id="SSF52440">
    <property type="entry name" value="PreATP-grasp domain"/>
    <property type="match status" value="1"/>
</dbReference>
<feature type="region of interest" description="Disordered" evidence="7">
    <location>
        <begin position="574"/>
        <end position="593"/>
    </location>
</feature>
<dbReference type="Pfam" id="PF02785">
    <property type="entry name" value="Biotin_carb_C"/>
    <property type="match status" value="1"/>
</dbReference>
<dbReference type="Gene3D" id="3.30.470.20">
    <property type="entry name" value="ATP-grasp fold, B domain"/>
    <property type="match status" value="1"/>
</dbReference>
<gene>
    <name evidence="11" type="ORF">JX265_009210</name>
</gene>
<feature type="domain" description="Lipoyl-binding" evidence="8">
    <location>
        <begin position="585"/>
        <end position="661"/>
    </location>
</feature>
<dbReference type="Pfam" id="PF00289">
    <property type="entry name" value="Biotin_carb_N"/>
    <property type="match status" value="1"/>
</dbReference>
<accession>A0A9P9WGW2</accession>
<dbReference type="PANTHER" id="PTHR45007:SF1">
    <property type="entry name" value="CARBOXYLASE, PUTATIVE (AFU_ORTHOLOGUE AFUA_5G07570)-RELATED"/>
    <property type="match status" value="1"/>
</dbReference>